<comment type="caution">
    <text evidence="8">The sequence shown here is derived from an EMBL/GenBank/DDBJ whole genome shotgun (WGS) entry which is preliminary data.</text>
</comment>
<reference evidence="8 9" key="1">
    <citation type="journal article" date="2015" name="Nat. Commun.">
        <title>Lucilia cuprina genome unlocks parasitic fly biology to underpin future interventions.</title>
        <authorList>
            <person name="Anstead C.A."/>
            <person name="Korhonen P.K."/>
            <person name="Young N.D."/>
            <person name="Hall R.S."/>
            <person name="Jex A.R."/>
            <person name="Murali S.C."/>
            <person name="Hughes D.S."/>
            <person name="Lee S.F."/>
            <person name="Perry T."/>
            <person name="Stroehlein A.J."/>
            <person name="Ansell B.R."/>
            <person name="Breugelmans B."/>
            <person name="Hofmann A."/>
            <person name="Qu J."/>
            <person name="Dugan S."/>
            <person name="Lee S.L."/>
            <person name="Chao H."/>
            <person name="Dinh H."/>
            <person name="Han Y."/>
            <person name="Doddapaneni H.V."/>
            <person name="Worley K.C."/>
            <person name="Muzny D.M."/>
            <person name="Ioannidis P."/>
            <person name="Waterhouse R.M."/>
            <person name="Zdobnov E.M."/>
            <person name="James P.J."/>
            <person name="Bagnall N.H."/>
            <person name="Kotze A.C."/>
            <person name="Gibbs R.A."/>
            <person name="Richards S."/>
            <person name="Batterham P."/>
            <person name="Gasser R.B."/>
        </authorList>
    </citation>
    <scope>NUCLEOTIDE SEQUENCE [LARGE SCALE GENOMIC DNA]</scope>
    <source>
        <strain evidence="8 9">LS</strain>
        <tissue evidence="8">Full body</tissue>
    </source>
</reference>
<keyword evidence="3 6" id="KW-0812">Transmembrane</keyword>
<feature type="transmembrane region" description="Helical" evidence="6">
    <location>
        <begin position="73"/>
        <end position="90"/>
    </location>
</feature>
<name>A0A0L0BPY3_LUCCU</name>
<feature type="transmembrane region" description="Helical" evidence="6">
    <location>
        <begin position="32"/>
        <end position="52"/>
    </location>
</feature>
<evidence type="ECO:0000256" key="6">
    <source>
        <dbReference type="SAM" id="Phobius"/>
    </source>
</evidence>
<dbReference type="InterPro" id="IPR031926">
    <property type="entry name" value="TMEM135_N"/>
</dbReference>
<evidence type="ECO:0000313" key="9">
    <source>
        <dbReference type="Proteomes" id="UP000037069"/>
    </source>
</evidence>
<evidence type="ECO:0000256" key="3">
    <source>
        <dbReference type="ARBA" id="ARBA00022692"/>
    </source>
</evidence>
<feature type="transmembrane region" description="Helical" evidence="6">
    <location>
        <begin position="380"/>
        <end position="401"/>
    </location>
</feature>
<accession>A0A0L0BPY3</accession>
<feature type="transmembrane region" description="Helical" evidence="6">
    <location>
        <begin position="335"/>
        <end position="360"/>
    </location>
</feature>
<keyword evidence="4 6" id="KW-1133">Transmembrane helix</keyword>
<evidence type="ECO:0000256" key="5">
    <source>
        <dbReference type="ARBA" id="ARBA00023136"/>
    </source>
</evidence>
<organism evidence="8 9">
    <name type="scientific">Lucilia cuprina</name>
    <name type="common">Green bottle fly</name>
    <name type="synonym">Australian sheep blowfly</name>
    <dbReference type="NCBI Taxonomy" id="7375"/>
    <lineage>
        <taxon>Eukaryota</taxon>
        <taxon>Metazoa</taxon>
        <taxon>Ecdysozoa</taxon>
        <taxon>Arthropoda</taxon>
        <taxon>Hexapoda</taxon>
        <taxon>Insecta</taxon>
        <taxon>Pterygota</taxon>
        <taxon>Neoptera</taxon>
        <taxon>Endopterygota</taxon>
        <taxon>Diptera</taxon>
        <taxon>Brachycera</taxon>
        <taxon>Muscomorpha</taxon>
        <taxon>Oestroidea</taxon>
        <taxon>Calliphoridae</taxon>
        <taxon>Luciliinae</taxon>
        <taxon>Lucilia</taxon>
    </lineage>
</organism>
<evidence type="ECO:0000313" key="8">
    <source>
        <dbReference type="EMBL" id="KNC22033.1"/>
    </source>
</evidence>
<evidence type="ECO:0000256" key="1">
    <source>
        <dbReference type="ARBA" id="ARBA00004127"/>
    </source>
</evidence>
<keyword evidence="9" id="KW-1185">Reference proteome</keyword>
<dbReference type="GO" id="GO:0012505">
    <property type="term" value="C:endomembrane system"/>
    <property type="evidence" value="ECO:0007669"/>
    <property type="project" value="UniProtKB-SubCell"/>
</dbReference>
<keyword evidence="5 6" id="KW-0472">Membrane</keyword>
<gene>
    <name evidence="8" type="ORF">FF38_14228</name>
</gene>
<dbReference type="PANTHER" id="PTHR12459">
    <property type="entry name" value="TRANSMEMBRANE PROTEIN 135-RELATED"/>
    <property type="match status" value="1"/>
</dbReference>
<dbReference type="OrthoDB" id="291792at2759"/>
<evidence type="ECO:0000256" key="2">
    <source>
        <dbReference type="ARBA" id="ARBA00008924"/>
    </source>
</evidence>
<dbReference type="AlphaFoldDB" id="A0A0L0BPY3"/>
<comment type="similarity">
    <text evidence="2">Belongs to the TMEM135 family.</text>
</comment>
<comment type="subcellular location">
    <subcellularLocation>
        <location evidence="1">Endomembrane system</location>
        <topology evidence="1">Multi-pass membrane protein</topology>
    </subcellularLocation>
</comment>
<dbReference type="Pfam" id="PF15982">
    <property type="entry name" value="TMEM135_C_rich"/>
    <property type="match status" value="1"/>
</dbReference>
<protein>
    <recommendedName>
        <fullName evidence="7">Transmembrane protein 135 N-terminal domain-containing protein</fullName>
    </recommendedName>
</protein>
<dbReference type="PANTHER" id="PTHR12459:SF15">
    <property type="entry name" value="TRANSMEMBRANE PROTEIN 135"/>
    <property type="match status" value="1"/>
</dbReference>
<dbReference type="EMBL" id="JRES01001565">
    <property type="protein sequence ID" value="KNC22033.1"/>
    <property type="molecule type" value="Genomic_DNA"/>
</dbReference>
<feature type="transmembrane region" description="Helical" evidence="6">
    <location>
        <begin position="102"/>
        <end position="121"/>
    </location>
</feature>
<feature type="transmembrane region" description="Helical" evidence="6">
    <location>
        <begin position="158"/>
        <end position="174"/>
    </location>
</feature>
<dbReference type="OMA" id="HPWTDKC"/>
<dbReference type="InterPro" id="IPR026749">
    <property type="entry name" value="Tmem135"/>
</dbReference>
<evidence type="ECO:0000259" key="7">
    <source>
        <dbReference type="Pfam" id="PF15982"/>
    </source>
</evidence>
<sequence>MTVQSKMTNAAVLCTCQQFQHPWTDKCVNASVGLLFASTPYCLRVYSMVYLLSMIMRHKIPTLKDLRKMVMGILQSTAFLVTNAYTFIMFNCLLRNMLGRYYFSTVAFWPCFLGSFSAILVERPQRRPLLALYVANVATETLWNMAESRGWVKSIPNGQVLLFGASISILLYLYRLGLHKTSCRDSLFDILRIFVGKPEEGPMKATEVSNRTDVPQSNRSRPPVNLNTINGWVQVYSRLVEKLKGKHACCPHRSSCVHNAVMGGLKPMVGGIGLQVALKLLLNVKRIAQNKMNWKKTIFNKQTLNLGLFLGSFSFLYKSVSCGLRHIFNRDDPRFAIPAGMIGSISFAYYPDVTVALYVMWKMLQVVYNLGIDKKKLPHIPGFTMFLYAFCTAVLFHAGILEARNLRQSYFKFLQDISGGRLSKFDMVPLDVYGLNSSQHKADVLKRLNIVDINPFPAFPLDKW</sequence>
<evidence type="ECO:0000256" key="4">
    <source>
        <dbReference type="ARBA" id="ARBA00022989"/>
    </source>
</evidence>
<feature type="domain" description="Transmembrane protein 135 N-terminal" evidence="7">
    <location>
        <begin position="16"/>
        <end position="146"/>
    </location>
</feature>
<dbReference type="Proteomes" id="UP000037069">
    <property type="component" value="Unassembled WGS sequence"/>
</dbReference>
<proteinExistence type="inferred from homology"/>